<keyword evidence="10" id="KW-1185">Reference proteome</keyword>
<feature type="compositionally biased region" description="Low complexity" evidence="4">
    <location>
        <begin position="650"/>
        <end position="664"/>
    </location>
</feature>
<evidence type="ECO:0008006" key="11">
    <source>
        <dbReference type="Google" id="ProtNLM"/>
    </source>
</evidence>
<dbReference type="EMBL" id="JARYMX010000008">
    <property type="protein sequence ID" value="KAJ9538821.1"/>
    <property type="molecule type" value="Genomic_DNA"/>
</dbReference>
<dbReference type="AlphaFoldDB" id="A0AA38W879"/>
<evidence type="ECO:0000256" key="1">
    <source>
        <dbReference type="ARBA" id="ARBA00022670"/>
    </source>
</evidence>
<evidence type="ECO:0000313" key="10">
    <source>
        <dbReference type="Proteomes" id="UP001172457"/>
    </source>
</evidence>
<feature type="compositionally biased region" description="Basic and acidic residues" evidence="4">
    <location>
        <begin position="813"/>
        <end position="825"/>
    </location>
</feature>
<dbReference type="PANTHER" id="PTHR42648:SF26">
    <property type="entry name" value="INTEGRASE CATALYTIC DOMAIN-CONTAINING PROTEIN"/>
    <property type="match status" value="1"/>
</dbReference>
<dbReference type="InterPro" id="IPR057670">
    <property type="entry name" value="SH3_retrovirus"/>
</dbReference>
<sequence length="825" mass="94001">MKPDETSSTYLTRTQEYADALANIGEPMKQKDLVMLVIACFREEYNRLKSTLLGRQFSTAFAKLNGFHDCYAQPQLSGSWCHHVPQPDQLQAIQQLLSQLGLQPINAQPAQAFYANRSGNSHSRGRGRDSRRGRRNYNRSQGGGNRNQFSWASNQNTVFGSCNRCGIGHIPSHCPNRDPATMRTRQPPSANFTDYRSQAWLPDTGSSHRVAPDLSSFDNFEAYYGEDNLHVGNGFTHSPHWFFTTLLTKQNLSLKDILHVPDIKQNLLSVQKICLDNHVYFEFHSTFFAVKDKFTHTILLTGPSNGSLYSFRLPQIQPVPKTSFSTARASSTTWHQRLGHPHPQLLKFMLSKYNLPLQNKCASTFCDSCFVGKSSKLHLSPSLNKSSHILDLVFCDVWGPAPVSSFDGHRYFLLCVDHYSRFMWIFPLKLKSNVYATFKRFLAMVERHFQTKLKSVQTDWGGEFRNLSQFFSRTNSNTSPFEHVFKHKPDFSFLRVFGCQCYPHLRPYNKHKMDFRSTPCVFLGYSTSRHGYRCYDPQLDRLYIAHHVRFNERSFPFHISPTPTPTPPAPNPYVSTYPNPDLPPTDLPSTTPTTPEPSTVPTVQSVPQNTPPTSPSTIATDHPTTQPPMLQTYHRRSKTTEPRPPPTPTPTHTTTGQPTRTRPPNLRPNHKPTKPYNASSYHTQLPSPNTEPTTFTIANRYPQWRSVMADEDQTGAIKRYKARLVAKGFRQQLDIDYQETVSLVVKSTTIRVVLSLAVTQKWSLRQLDVQNAFLHGDLQETVYLQQPPGFLDPTKPDHDQDQEMNEPVLQSTDPDHLSEDLLKTS</sequence>
<keyword evidence="3" id="KW-0378">Hydrolase</keyword>
<dbReference type="GO" id="GO:0046872">
    <property type="term" value="F:metal ion binding"/>
    <property type="evidence" value="ECO:0007669"/>
    <property type="project" value="UniProtKB-KW"/>
</dbReference>
<dbReference type="Proteomes" id="UP001172457">
    <property type="component" value="Chromosome 8"/>
</dbReference>
<dbReference type="InterPro" id="IPR036397">
    <property type="entry name" value="RNaseH_sf"/>
</dbReference>
<dbReference type="GO" id="GO:0008233">
    <property type="term" value="F:peptidase activity"/>
    <property type="evidence" value="ECO:0007669"/>
    <property type="project" value="UniProtKB-KW"/>
</dbReference>
<feature type="compositionally biased region" description="Low complexity" evidence="4">
    <location>
        <begin position="587"/>
        <end position="608"/>
    </location>
</feature>
<evidence type="ECO:0000256" key="3">
    <source>
        <dbReference type="ARBA" id="ARBA00022801"/>
    </source>
</evidence>
<name>A0AA38W879_9ASTR</name>
<dbReference type="Pfam" id="PF25597">
    <property type="entry name" value="SH3_retrovirus"/>
    <property type="match status" value="1"/>
</dbReference>
<evidence type="ECO:0000259" key="5">
    <source>
        <dbReference type="Pfam" id="PF07727"/>
    </source>
</evidence>
<dbReference type="SUPFAM" id="SSF53098">
    <property type="entry name" value="Ribonuclease H-like"/>
    <property type="match status" value="1"/>
</dbReference>
<dbReference type="PRINTS" id="PR01217">
    <property type="entry name" value="PRICHEXTENSN"/>
</dbReference>
<evidence type="ECO:0000259" key="8">
    <source>
        <dbReference type="Pfam" id="PF25597"/>
    </source>
</evidence>
<evidence type="ECO:0000259" key="6">
    <source>
        <dbReference type="Pfam" id="PF13976"/>
    </source>
</evidence>
<evidence type="ECO:0000313" key="9">
    <source>
        <dbReference type="EMBL" id="KAJ9538821.1"/>
    </source>
</evidence>
<feature type="compositionally biased region" description="Pro residues" evidence="4">
    <location>
        <begin position="562"/>
        <end position="571"/>
    </location>
</feature>
<feature type="domain" description="GAG-pre-integrase" evidence="6">
    <location>
        <begin position="308"/>
        <end position="374"/>
    </location>
</feature>
<feature type="region of interest" description="Disordered" evidence="4">
    <location>
        <begin position="786"/>
        <end position="825"/>
    </location>
</feature>
<dbReference type="Pfam" id="PF13976">
    <property type="entry name" value="gag_pre-integrs"/>
    <property type="match status" value="1"/>
</dbReference>
<organism evidence="9 10">
    <name type="scientific">Centaurea solstitialis</name>
    <name type="common">yellow star-thistle</name>
    <dbReference type="NCBI Taxonomy" id="347529"/>
    <lineage>
        <taxon>Eukaryota</taxon>
        <taxon>Viridiplantae</taxon>
        <taxon>Streptophyta</taxon>
        <taxon>Embryophyta</taxon>
        <taxon>Tracheophyta</taxon>
        <taxon>Spermatophyta</taxon>
        <taxon>Magnoliopsida</taxon>
        <taxon>eudicotyledons</taxon>
        <taxon>Gunneridae</taxon>
        <taxon>Pentapetalae</taxon>
        <taxon>asterids</taxon>
        <taxon>campanulids</taxon>
        <taxon>Asterales</taxon>
        <taxon>Asteraceae</taxon>
        <taxon>Carduoideae</taxon>
        <taxon>Cardueae</taxon>
        <taxon>Centaureinae</taxon>
        <taxon>Centaurea</taxon>
    </lineage>
</organism>
<comment type="caution">
    <text evidence="9">The sequence shown here is derived from an EMBL/GenBank/DDBJ whole genome shotgun (WGS) entry which is preliminary data.</text>
</comment>
<dbReference type="InterPro" id="IPR012337">
    <property type="entry name" value="RNaseH-like_sf"/>
</dbReference>
<dbReference type="Pfam" id="PF07727">
    <property type="entry name" value="RVT_2"/>
    <property type="match status" value="1"/>
</dbReference>
<dbReference type="Gene3D" id="3.30.420.10">
    <property type="entry name" value="Ribonuclease H-like superfamily/Ribonuclease H"/>
    <property type="match status" value="1"/>
</dbReference>
<evidence type="ECO:0000259" key="7">
    <source>
        <dbReference type="Pfam" id="PF22936"/>
    </source>
</evidence>
<protein>
    <recommendedName>
        <fullName evidence="11">Integrase catalytic domain-containing protein</fullName>
    </recommendedName>
</protein>
<reference evidence="9" key="1">
    <citation type="submission" date="2023-03" db="EMBL/GenBank/DDBJ databases">
        <title>Chromosome-scale reference genome and RAD-based genetic map of yellow starthistle (Centaurea solstitialis) reveal putative structural variation and QTLs associated with invader traits.</title>
        <authorList>
            <person name="Reatini B."/>
            <person name="Cang F.A."/>
            <person name="Jiang Q."/>
            <person name="Mckibben M.T.W."/>
            <person name="Barker M.S."/>
            <person name="Rieseberg L.H."/>
            <person name="Dlugosch K.M."/>
        </authorList>
    </citation>
    <scope>NUCLEOTIDE SEQUENCE</scope>
    <source>
        <strain evidence="9">CAN-66</strain>
        <tissue evidence="9">Leaf</tissue>
    </source>
</reference>
<keyword evidence="1" id="KW-0645">Protease</keyword>
<dbReference type="InterPro" id="IPR054722">
    <property type="entry name" value="PolX-like_BBD"/>
</dbReference>
<dbReference type="Pfam" id="PF22936">
    <property type="entry name" value="Pol_BBD"/>
    <property type="match status" value="1"/>
</dbReference>
<feature type="domain" description="Retroviral polymerase SH3-like" evidence="8">
    <location>
        <begin position="499"/>
        <end position="560"/>
    </location>
</feature>
<proteinExistence type="predicted"/>
<feature type="compositionally biased region" description="Polar residues" evidence="4">
    <location>
        <begin position="676"/>
        <end position="691"/>
    </location>
</feature>
<feature type="region of interest" description="Disordered" evidence="4">
    <location>
        <begin position="557"/>
        <end position="691"/>
    </location>
</feature>
<feature type="compositionally biased region" description="Polar residues" evidence="4">
    <location>
        <begin position="615"/>
        <end position="629"/>
    </location>
</feature>
<evidence type="ECO:0000256" key="2">
    <source>
        <dbReference type="ARBA" id="ARBA00022723"/>
    </source>
</evidence>
<feature type="compositionally biased region" description="Basic residues" evidence="4">
    <location>
        <begin position="123"/>
        <end position="137"/>
    </location>
</feature>
<gene>
    <name evidence="9" type="ORF">OSB04_031554</name>
</gene>
<dbReference type="GO" id="GO:0006508">
    <property type="term" value="P:proteolysis"/>
    <property type="evidence" value="ECO:0007669"/>
    <property type="project" value="UniProtKB-KW"/>
</dbReference>
<dbReference type="PANTHER" id="PTHR42648">
    <property type="entry name" value="TRANSPOSASE, PUTATIVE-RELATED"/>
    <property type="match status" value="1"/>
</dbReference>
<feature type="domain" description="Reverse transcriptase Ty1/copia-type" evidence="5">
    <location>
        <begin position="711"/>
        <end position="792"/>
    </location>
</feature>
<dbReference type="GO" id="GO:0003676">
    <property type="term" value="F:nucleic acid binding"/>
    <property type="evidence" value="ECO:0007669"/>
    <property type="project" value="InterPro"/>
</dbReference>
<dbReference type="InterPro" id="IPR025724">
    <property type="entry name" value="GAG-pre-integrase_dom"/>
</dbReference>
<dbReference type="InterPro" id="IPR013103">
    <property type="entry name" value="RVT_2"/>
</dbReference>
<accession>A0AA38W879</accession>
<evidence type="ECO:0000256" key="4">
    <source>
        <dbReference type="SAM" id="MobiDB-lite"/>
    </source>
</evidence>
<keyword evidence="2" id="KW-0479">Metal-binding</keyword>
<feature type="domain" description="Retrovirus-related Pol polyprotein from transposon TNT 1-94-like beta-barrel" evidence="7">
    <location>
        <begin position="200"/>
        <end position="273"/>
    </location>
</feature>
<feature type="region of interest" description="Disordered" evidence="4">
    <location>
        <begin position="113"/>
        <end position="151"/>
    </location>
</feature>
<dbReference type="InterPro" id="IPR039537">
    <property type="entry name" value="Retrotran_Ty1/copia-like"/>
</dbReference>